<comment type="cofactor">
    <cofactor evidence="1">
        <name>L-ascorbate</name>
        <dbReference type="ChEBI" id="CHEBI:38290"/>
    </cofactor>
</comment>
<feature type="region of interest" description="Disordered" evidence="5">
    <location>
        <begin position="234"/>
        <end position="260"/>
    </location>
</feature>
<dbReference type="InterPro" id="IPR044862">
    <property type="entry name" value="Pro_4_hyd_alph_FE2OG_OXY"/>
</dbReference>
<evidence type="ECO:0000313" key="7">
    <source>
        <dbReference type="EMBL" id="CAE0486094.1"/>
    </source>
</evidence>
<protein>
    <recommendedName>
        <fullName evidence="6">Prolyl 4-hydroxylase alpha subunit domain-containing protein</fullName>
    </recommendedName>
</protein>
<dbReference type="GO" id="GO:0008198">
    <property type="term" value="F:ferrous iron binding"/>
    <property type="evidence" value="ECO:0007669"/>
    <property type="project" value="TreeGrafter"/>
</dbReference>
<reference evidence="7" key="1">
    <citation type="submission" date="2021-01" db="EMBL/GenBank/DDBJ databases">
        <authorList>
            <person name="Corre E."/>
            <person name="Pelletier E."/>
            <person name="Niang G."/>
            <person name="Scheremetjew M."/>
            <person name="Finn R."/>
            <person name="Kale V."/>
            <person name="Holt S."/>
            <person name="Cochrane G."/>
            <person name="Meng A."/>
            <person name="Brown T."/>
            <person name="Cohen L."/>
        </authorList>
    </citation>
    <scope>NUCLEOTIDE SEQUENCE</scope>
    <source>
        <strain evidence="7">CCMP1320</strain>
    </source>
</reference>
<evidence type="ECO:0000259" key="6">
    <source>
        <dbReference type="SMART" id="SM00702"/>
    </source>
</evidence>
<feature type="domain" description="Prolyl 4-hydroxylase alpha subunit" evidence="6">
    <location>
        <begin position="10"/>
        <end position="230"/>
    </location>
</feature>
<dbReference type="Gene3D" id="2.60.120.620">
    <property type="entry name" value="q2cbj1_9rhob like domain"/>
    <property type="match status" value="1"/>
</dbReference>
<dbReference type="InterPro" id="IPR006620">
    <property type="entry name" value="Pro_4_hyd_alph"/>
</dbReference>
<dbReference type="PANTHER" id="PTHR12907">
    <property type="entry name" value="EGL NINE HOMOLOG-RELATED"/>
    <property type="match status" value="1"/>
</dbReference>
<evidence type="ECO:0000256" key="3">
    <source>
        <dbReference type="ARBA" id="ARBA00022964"/>
    </source>
</evidence>
<dbReference type="SMART" id="SM00702">
    <property type="entry name" value="P4Hc"/>
    <property type="match status" value="1"/>
</dbReference>
<keyword evidence="2" id="KW-0847">Vitamin C</keyword>
<dbReference type="Pfam" id="PF13640">
    <property type="entry name" value="2OG-FeII_Oxy_3"/>
    <property type="match status" value="1"/>
</dbReference>
<evidence type="ECO:0000256" key="2">
    <source>
        <dbReference type="ARBA" id="ARBA00022896"/>
    </source>
</evidence>
<evidence type="ECO:0000256" key="4">
    <source>
        <dbReference type="ARBA" id="ARBA00023002"/>
    </source>
</evidence>
<name>A0A7S3QKZ8_DUNTE</name>
<dbReference type="PANTHER" id="PTHR12907:SF26">
    <property type="entry name" value="HIF PROLYL HYDROXYLASE, ISOFORM C"/>
    <property type="match status" value="1"/>
</dbReference>
<dbReference type="GO" id="GO:0071456">
    <property type="term" value="P:cellular response to hypoxia"/>
    <property type="evidence" value="ECO:0007669"/>
    <property type="project" value="TreeGrafter"/>
</dbReference>
<dbReference type="EMBL" id="HBIP01002720">
    <property type="protein sequence ID" value="CAE0486094.1"/>
    <property type="molecule type" value="Transcribed_RNA"/>
</dbReference>
<proteinExistence type="predicted"/>
<sequence length="342" mass="37868">MQRLFSSVASYASTIQKAISPSVCACLKSQGYAVVDGLGHGLADAYREEIVSLYKNGRMHKNSTHLVKGDQSHKLEKSHVHEAELSIGVGAAETQTNAPLCANLGQDTSLSTMLSLFMPDVKLDSQAIKLQYNEGEGGCFPLHIDSDPTIDNRVVTAIFYLNPSWQPHNGGLLQLYPWPFPPVSIEPLHGRLVLFPSQRMIHRVTPYKIQGAQGESQEGQGRCCFTIWMSQSPRAQRGRGQRTRQLPLSALQPKTSPEEDPEAAIQFLMTPQIRPHAAKMALSAEWLESLQQSHPPGPALDAVVQKHEAEVGVIKKALGRYEGIIRQLTQDPDMARRYLAWF</sequence>
<dbReference type="GO" id="GO:0031543">
    <property type="term" value="F:peptidyl-proline dioxygenase activity"/>
    <property type="evidence" value="ECO:0007669"/>
    <property type="project" value="TreeGrafter"/>
</dbReference>
<evidence type="ECO:0000256" key="1">
    <source>
        <dbReference type="ARBA" id="ARBA00001961"/>
    </source>
</evidence>
<dbReference type="SUPFAM" id="SSF51197">
    <property type="entry name" value="Clavaminate synthase-like"/>
    <property type="match status" value="1"/>
</dbReference>
<organism evidence="7">
    <name type="scientific">Dunaliella tertiolecta</name>
    <name type="common">Green alga</name>
    <dbReference type="NCBI Taxonomy" id="3047"/>
    <lineage>
        <taxon>Eukaryota</taxon>
        <taxon>Viridiplantae</taxon>
        <taxon>Chlorophyta</taxon>
        <taxon>core chlorophytes</taxon>
        <taxon>Chlorophyceae</taxon>
        <taxon>CS clade</taxon>
        <taxon>Chlamydomonadales</taxon>
        <taxon>Dunaliellaceae</taxon>
        <taxon>Dunaliella</taxon>
    </lineage>
</organism>
<accession>A0A7S3QKZ8</accession>
<keyword evidence="3" id="KW-0223">Dioxygenase</keyword>
<evidence type="ECO:0000256" key="5">
    <source>
        <dbReference type="SAM" id="MobiDB-lite"/>
    </source>
</evidence>
<dbReference type="InterPro" id="IPR051559">
    <property type="entry name" value="HIF_prolyl_hydroxylases"/>
</dbReference>
<keyword evidence="4" id="KW-0560">Oxidoreductase</keyword>
<gene>
    <name evidence="7" type="ORF">DTER00134_LOCUS1133</name>
</gene>
<dbReference type="AlphaFoldDB" id="A0A7S3QKZ8"/>
<dbReference type="GO" id="GO:0031418">
    <property type="term" value="F:L-ascorbic acid binding"/>
    <property type="evidence" value="ECO:0007669"/>
    <property type="project" value="UniProtKB-KW"/>
</dbReference>